<dbReference type="EMBL" id="VTPC01091068">
    <property type="protein sequence ID" value="KAF2879835.1"/>
    <property type="molecule type" value="Genomic_DNA"/>
</dbReference>
<feature type="active site" description="Proton donor 2" evidence="7">
    <location>
        <position position="1499"/>
    </location>
</feature>
<keyword evidence="15" id="KW-0812">Transmembrane</keyword>
<dbReference type="OrthoDB" id="10029630at2759"/>
<keyword evidence="14" id="KW-0121">Carboxypeptidase</keyword>
<feature type="disulfide bond" evidence="13">
    <location>
        <begin position="1524"/>
        <end position="1542"/>
    </location>
</feature>
<evidence type="ECO:0000256" key="1">
    <source>
        <dbReference type="ARBA" id="ARBA00008139"/>
    </source>
</evidence>
<feature type="active site" description="Proton acceptor 1" evidence="5">
    <location>
        <position position="783"/>
    </location>
</feature>
<keyword evidence="2" id="KW-0732">Signal</keyword>
<evidence type="ECO:0000256" key="11">
    <source>
        <dbReference type="PIRSR" id="PIRSR601548-6"/>
    </source>
</evidence>
<feature type="disulfide bond" evidence="13">
    <location>
        <begin position="1338"/>
        <end position="1356"/>
    </location>
</feature>
<dbReference type="GO" id="GO:0004180">
    <property type="term" value="F:carboxypeptidase activity"/>
    <property type="evidence" value="ECO:0007669"/>
    <property type="project" value="UniProtKB-KW"/>
</dbReference>
<reference evidence="16" key="1">
    <citation type="submission" date="2019-08" db="EMBL/GenBank/DDBJ databases">
        <title>The genome of the North American firefly Photinus pyralis.</title>
        <authorList>
            <consortium name="Photinus pyralis genome working group"/>
            <person name="Fallon T.R."/>
            <person name="Sander Lower S.E."/>
            <person name="Weng J.-K."/>
        </authorList>
    </citation>
    <scope>NUCLEOTIDE SEQUENCE</scope>
    <source>
        <strain evidence="16">TRF0915ILg1</strain>
        <tissue evidence="16">Whole body</tissue>
    </source>
</reference>
<evidence type="ECO:0000256" key="14">
    <source>
        <dbReference type="RuleBase" id="RU361144"/>
    </source>
</evidence>
<feature type="active site" description="Proton donor 2" evidence="11">
    <location>
        <position position="913"/>
    </location>
</feature>
<evidence type="ECO:0000256" key="15">
    <source>
        <dbReference type="SAM" id="Phobius"/>
    </source>
</evidence>
<dbReference type="SUPFAM" id="SSF55486">
    <property type="entry name" value="Metalloproteases ('zincins'), catalytic domain"/>
    <property type="match status" value="4"/>
</dbReference>
<evidence type="ECO:0000256" key="13">
    <source>
        <dbReference type="PROSITE-ProRule" id="PRU01355"/>
    </source>
</evidence>
<evidence type="ECO:0000256" key="4">
    <source>
        <dbReference type="ARBA" id="ARBA00023180"/>
    </source>
</evidence>
<keyword evidence="9 14" id="KW-0479">Metal-binding</keyword>
<gene>
    <name evidence="16" type="ORF">ILUMI_26362</name>
</gene>
<accession>A0A8K0C9Y9</accession>
<dbReference type="GO" id="GO:0046872">
    <property type="term" value="F:metal ion binding"/>
    <property type="evidence" value="ECO:0007669"/>
    <property type="project" value="UniProtKB-KW"/>
</dbReference>
<evidence type="ECO:0000256" key="12">
    <source>
        <dbReference type="PIRSR" id="PIRSR601548-8"/>
    </source>
</evidence>
<comment type="caution">
    <text evidence="16">The sequence shown here is derived from an EMBL/GenBank/DDBJ whole genome shotgun (WGS) entry which is preliminary data.</text>
</comment>
<feature type="glycosylation site" description="N-linked (GlcNAc...) (complex) asparagine" evidence="6">
    <location>
        <position position="500"/>
    </location>
</feature>
<feature type="disulfide bond" evidence="10 13">
    <location>
        <begin position="938"/>
        <end position="956"/>
    </location>
</feature>
<dbReference type="InterPro" id="IPR001548">
    <property type="entry name" value="Peptidase_M2"/>
</dbReference>
<keyword evidence="14" id="KW-0378">Hydrolase</keyword>
<dbReference type="PRINTS" id="PR00791">
    <property type="entry name" value="PEPDIPTASEA"/>
</dbReference>
<feature type="binding site" evidence="9">
    <location>
        <position position="782"/>
    </location>
    <ligand>
        <name>Zn(2+)</name>
        <dbReference type="ChEBI" id="CHEBI:29105"/>
        <label>1</label>
        <note>catalytic</note>
    </ligand>
</feature>
<keyword evidence="4 6" id="KW-0325">Glycoprotein</keyword>
<proteinExistence type="inferred from homology"/>
<name>A0A8K0C9Y9_IGNLU</name>
<evidence type="ECO:0000313" key="17">
    <source>
        <dbReference type="Proteomes" id="UP000801492"/>
    </source>
</evidence>
<feature type="active site" description="Proton donor 1" evidence="5">
    <location>
        <position position="913"/>
    </location>
</feature>
<feature type="binding site" evidence="9">
    <location>
        <position position="786"/>
    </location>
    <ligand>
        <name>Zn(2+)</name>
        <dbReference type="ChEBI" id="CHEBI:29105"/>
        <label>1</label>
        <note>catalytic</note>
    </ligand>
</feature>
<dbReference type="EC" id="3.4.-.-" evidence="14"/>
<sequence length="2222" mass="257374">MSGAKIKEYYGRYVQLSNEIAKANNFKDYGEMWIDNYESPTFKDDMDKLWQQVKPLYTELHTYVKNKLRKHYGSVLDLSDGLIPAHVFGNMWAQSWINLYSLVEPFPDASNMDVTKSLIEQNYTVLKMFEVADEFYTSLGLESNEICYDVTKGAMITKPPDREVLCHASAWDFCDGKNYRIKMCTKINFEDFITVHHEMGHIQYYLLYKNQPKTLRSGANPGFHEAVGDTIALSVATPKHLKEIKLLNNYEDTEESSLNALMNMALDKIAFLPFGLLIDKWRWDVFAGKVTPDQWNSHWWHYRNNIQKVKPPVIRNNEKDFDPGAKFHIAGNSQYINYFVSHILQFQLYRGLCKVANQYDPGDPNKPLHKCDFYRSLQAGQKLRNGLSLGGSKHWKDALEQITGERDLDATAILDYFKPLYEYLKDKNEEELKDFLENDYEPKISAMDNQQVVANWNFATDVNNKTKEQAKIEATLRSAEFDKAYWDEHFRHLDENNYKNETLKRQVRTLKILGDAALSPEKLEQLTDVQAKMTNIYSTGKICPYIKKNCDLEKEGLSLDPDIENIMKTSKDYDELVYAWEEWRKASGAKMKDLYPQYVSLSNEAAKANGFNDKGEVWRDSYESPSFIEDVDKLWEQVKPLYNQLHKYVGKQLKKIYGDKLDIGDGYIPAHVFGNMWAQSWEHLSSLVKPYPNASSMDITAALIKQNYTVLRMFETSDEFYKSLGLEPNDMSYNESLGAVIVKPKDREILCHASAWDFSDKKDFRIKMCTKVTYEDFMVVHHEMGHIQYFIQYKDQLATLRSGANPGFHEAIGDTIALSVATPKHLKEIGLLEDYEESYESDINTLMDMALKRVAFLPFGLLIDKWRWDVFAGNVSADKWNSHWWEYRKSIQKVKPPNPRSDITDFDPGAKYHIPGGSQYINYFVAHILEFQLYRALCKISGQYNPANKSLPLYKCDFYKSKAAGYKLRAGLSLGTSKHWKDALEAMTGERELDATAILEYFEPLMEYLINQNKMSEQELEEFLTQYEKKASTTLNELVTAEWNFATDVENATKQEEQLKATLKAAEFDKFYWNEYFKYLKEEDYEKEALRRQVKFLKVLGNAALDSNKLAELTNAGNFMTNIYSTAKICPYVKPDCNIQTEGLDLDPYIQDIMAKSDDYDELTYVWKSWRDASGRKIKETYKTYVNLSNEAAKLNNFKDKGDMWRSDYESPTFIQDMDSLWVQVKPLYGELHRYVAKKLKQKYGEKLNITDGLIPAHVLGNMWAQSWGNIGGLVKPFPNASPVNITEALEKQNYTVLRMFETSDDFYKSLGLPDNRMSYDVNRGAVIEKPEDRKILCHASAWDFSDKKDFRIKMCTTINSEDFITIHHEMGHIQYFIQYKNQPITFRDGANPGFHEAVGDTIALSVSTPKHLQAIGLLENYEPSYEADINSLMDMALERVAFLPFGLLIDKWRWDVFAGLSPQEWNSRWWHYRETIQKVKSPVERSNEDDFDPGAKFHVPGDSQYINYFVAHILEFQLYRALCKEAGEYEPGNPETPLYKCDYYKSLKAGNKLTAGLSLGSSKHWKEALEIMTGEKDLDASAILEYFDPLFKYLKEVNGPLTEETELKNFIKSDYEPSASQVEYNRVTAEWNSAVDVSNSSKQEEQIQATIRAAKFQKFYHENYFRELKQENFTDENLKRQIKFLKLMGNDALDENKLEEYTKVALEMTNVYSTAKICPYKKQDCNLDEEGLALESGIDEIMTESKDYDELKYVWTEWRKQSGAKIKDNYVKYVELSNEAAKANGFDDKGAMWRDMYETDTFSDDVDKLWEEVKPLYEELHRHVSKKLKNHYGDQMDTSDGLIPAHLLGDMWGQTWINLFPLVKPYPSASEIDLTSALLEQDYSVLKMFETSDEFYKSLGLESSNMSYDETLGAVIEKPKDREILCHPSAWDFSNGKDFRIKMCAKVNYKDFITIHHEMGHIQYFILYKDQLSVFRNGANPGFHEAIGDTITLSVTTPQHLKTVGLLKDYEDSEEATINTQMKMALDSIAFLPFGLLVDKWRWDVFSGKVTPDKWNSHWWHYRETLQKVKAPVERSDNLDFDPGAKYHIPGDSQYINYFVASILQFQLYRGLCKTAENSNVPLHKCDFYKSKAVGDKLRAGLSLGSSKHWRDALEEMTGERNLDASAMTEYFEPLMKYLKEERRPDTEETDQVVPIVVGSILGVILVGGITFYGYKRYKQR</sequence>
<dbReference type="PANTHER" id="PTHR10514">
    <property type="entry name" value="ANGIOTENSIN-CONVERTING ENZYME"/>
    <property type="match status" value="1"/>
</dbReference>
<feature type="binding site" evidence="12">
    <location>
        <position position="810"/>
    </location>
    <ligand>
        <name>Zn(2+)</name>
        <dbReference type="ChEBI" id="CHEBI:29105"/>
        <label>2</label>
        <note>catalytic</note>
    </ligand>
</feature>
<feature type="disulfide bond" evidence="13">
    <location>
        <begin position="1927"/>
        <end position="1945"/>
    </location>
</feature>
<keyword evidence="15" id="KW-1133">Transmembrane helix</keyword>
<feature type="transmembrane region" description="Helical" evidence="15">
    <location>
        <begin position="2194"/>
        <end position="2216"/>
    </location>
</feature>
<comment type="cofactor">
    <cofactor evidence="14">
        <name>Zn(2+)</name>
        <dbReference type="ChEBI" id="CHEBI:29105"/>
    </cofactor>
    <text evidence="14">Binds 2 Zn(2+) ions per subunit.</text>
</comment>
<organism evidence="16 17">
    <name type="scientific">Ignelater luminosus</name>
    <name type="common">Cucubano</name>
    <name type="synonym">Pyrophorus luminosus</name>
    <dbReference type="NCBI Taxonomy" id="2038154"/>
    <lineage>
        <taxon>Eukaryota</taxon>
        <taxon>Metazoa</taxon>
        <taxon>Ecdysozoa</taxon>
        <taxon>Arthropoda</taxon>
        <taxon>Hexapoda</taxon>
        <taxon>Insecta</taxon>
        <taxon>Pterygota</taxon>
        <taxon>Neoptera</taxon>
        <taxon>Endopterygota</taxon>
        <taxon>Coleoptera</taxon>
        <taxon>Polyphaga</taxon>
        <taxon>Elateriformia</taxon>
        <taxon>Elateroidea</taxon>
        <taxon>Elateridae</taxon>
        <taxon>Agrypninae</taxon>
        <taxon>Pyrophorini</taxon>
        <taxon>Ignelater</taxon>
    </lineage>
</organism>
<dbReference type="PROSITE" id="PS52011">
    <property type="entry name" value="PEPTIDASE_M2"/>
    <property type="match status" value="4"/>
</dbReference>
<dbReference type="GO" id="GO:0008241">
    <property type="term" value="F:peptidyl-dipeptidase activity"/>
    <property type="evidence" value="ECO:0007669"/>
    <property type="project" value="InterPro"/>
</dbReference>
<evidence type="ECO:0000256" key="9">
    <source>
        <dbReference type="PIRSR" id="PIRSR601548-3"/>
    </source>
</evidence>
<feature type="active site" description="Proton acceptor 2" evidence="11">
    <location>
        <position position="783"/>
    </location>
</feature>
<keyword evidence="3 10" id="KW-1015">Disulfide bond</keyword>
<evidence type="ECO:0000256" key="10">
    <source>
        <dbReference type="PIRSR" id="PIRSR601548-4"/>
    </source>
</evidence>
<dbReference type="GO" id="GO:0008237">
    <property type="term" value="F:metallopeptidase activity"/>
    <property type="evidence" value="ECO:0007669"/>
    <property type="project" value="UniProtKB-KW"/>
</dbReference>
<feature type="active site" description="Proton acceptor 2" evidence="7">
    <location>
        <position position="1370"/>
    </location>
</feature>
<evidence type="ECO:0000256" key="6">
    <source>
        <dbReference type="PIRSR" id="PIRSR601548-10"/>
    </source>
</evidence>
<feature type="binding site" evidence="12">
    <location>
        <position position="782"/>
    </location>
    <ligand>
        <name>Zn(2+)</name>
        <dbReference type="ChEBI" id="CHEBI:29105"/>
        <label>2</label>
        <note>catalytic</note>
    </ligand>
</feature>
<comment type="caution">
    <text evidence="13">Lacks conserved residue(s) required for the propagation of feature annotation.</text>
</comment>
<evidence type="ECO:0000256" key="2">
    <source>
        <dbReference type="ARBA" id="ARBA00022729"/>
    </source>
</evidence>
<keyword evidence="14" id="KW-0482">Metalloprotease</keyword>
<evidence type="ECO:0000256" key="5">
    <source>
        <dbReference type="PIRSR" id="PIRSR601548-1"/>
    </source>
</evidence>
<keyword evidence="14" id="KW-0645">Protease</keyword>
<evidence type="ECO:0000256" key="7">
    <source>
        <dbReference type="PIRSR" id="PIRSR601548-11"/>
    </source>
</evidence>
<feature type="glycosylation site" description="N-linked (GlcNAc...) asparagine; partial" evidence="6">
    <location>
        <position position="734"/>
    </location>
</feature>
<feature type="binding site" evidence="12">
    <location>
        <position position="786"/>
    </location>
    <ligand>
        <name>Zn(2+)</name>
        <dbReference type="ChEBI" id="CHEBI:29105"/>
        <label>2</label>
        <note>catalytic</note>
    </ligand>
</feature>
<evidence type="ECO:0000256" key="8">
    <source>
        <dbReference type="PIRSR" id="PIRSR601548-2"/>
    </source>
</evidence>
<dbReference type="PANTHER" id="PTHR10514:SF27">
    <property type="entry name" value="ANGIOTENSIN-CONVERTING ENZYME"/>
    <property type="match status" value="1"/>
</dbReference>
<feature type="disulfide bond" evidence="10 13">
    <location>
        <begin position="751"/>
        <end position="769"/>
    </location>
</feature>
<feature type="disulfide bond" evidence="13">
    <location>
        <begin position="166"/>
        <end position="184"/>
    </location>
</feature>
<dbReference type="GO" id="GO:0005886">
    <property type="term" value="C:plasma membrane"/>
    <property type="evidence" value="ECO:0007669"/>
    <property type="project" value="TreeGrafter"/>
</dbReference>
<comment type="similarity">
    <text evidence="1 13 14">Belongs to the peptidase M2 family.</text>
</comment>
<evidence type="ECO:0000313" key="16">
    <source>
        <dbReference type="EMBL" id="KAF2879835.1"/>
    </source>
</evidence>
<protein>
    <recommendedName>
        <fullName evidence="14">Angiotensin-converting enzyme</fullName>
        <ecNumber evidence="14">3.4.-.-</ecNumber>
    </recommendedName>
</protein>
<feature type="disulfide bond" evidence="13">
    <location>
        <begin position="353"/>
        <end position="371"/>
    </location>
</feature>
<dbReference type="CDD" id="cd06461">
    <property type="entry name" value="M2_ACE"/>
    <property type="match status" value="4"/>
</dbReference>
<dbReference type="GO" id="GO:0006508">
    <property type="term" value="P:proteolysis"/>
    <property type="evidence" value="ECO:0007669"/>
    <property type="project" value="UniProtKB-KW"/>
</dbReference>
<keyword evidence="15" id="KW-0472">Membrane</keyword>
<dbReference type="Proteomes" id="UP000801492">
    <property type="component" value="Unassembled WGS sequence"/>
</dbReference>
<feature type="binding site" evidence="8">
    <location>
        <position position="622"/>
    </location>
    <ligand>
        <name>chloride</name>
        <dbReference type="ChEBI" id="CHEBI:17996"/>
        <label>1</label>
    </ligand>
</feature>
<evidence type="ECO:0000256" key="3">
    <source>
        <dbReference type="ARBA" id="ARBA00023157"/>
    </source>
</evidence>
<feature type="binding site" evidence="9">
    <location>
        <position position="810"/>
    </location>
    <ligand>
        <name>Zn(2+)</name>
        <dbReference type="ChEBI" id="CHEBI:29105"/>
        <label>1</label>
        <note>catalytic</note>
    </ligand>
</feature>
<dbReference type="Pfam" id="PF01401">
    <property type="entry name" value="Peptidase_M2"/>
    <property type="match status" value="2"/>
</dbReference>
<keyword evidence="9 14" id="KW-0862">Zinc</keyword>
<keyword evidence="17" id="KW-1185">Reference proteome</keyword>